<keyword evidence="3" id="KW-1185">Reference proteome</keyword>
<evidence type="ECO:0000259" key="1">
    <source>
        <dbReference type="Pfam" id="PF05572"/>
    </source>
</evidence>
<reference evidence="3" key="1">
    <citation type="submission" date="2017-02" db="EMBL/GenBank/DDBJ databases">
        <authorList>
            <person name="Varghese N."/>
            <person name="Submissions S."/>
        </authorList>
    </citation>
    <scope>NUCLEOTIDE SEQUENCE [LARGE SCALE GENOMIC DNA]</scope>
    <source>
        <strain evidence="3">DSM 24091</strain>
    </source>
</reference>
<dbReference type="GO" id="GO:0008237">
    <property type="term" value="F:metallopeptidase activity"/>
    <property type="evidence" value="ECO:0007669"/>
    <property type="project" value="InterPro"/>
</dbReference>
<proteinExistence type="predicted"/>
<dbReference type="AlphaFoldDB" id="A0A1T5D7S7"/>
<name>A0A1T5D7S7_9SPHI</name>
<organism evidence="2 3">
    <name type="scientific">Sphingobacterium nematocida</name>
    <dbReference type="NCBI Taxonomy" id="1513896"/>
    <lineage>
        <taxon>Bacteria</taxon>
        <taxon>Pseudomonadati</taxon>
        <taxon>Bacteroidota</taxon>
        <taxon>Sphingobacteriia</taxon>
        <taxon>Sphingobacteriales</taxon>
        <taxon>Sphingobacteriaceae</taxon>
        <taxon>Sphingobacterium</taxon>
    </lineage>
</organism>
<dbReference type="Pfam" id="PF05572">
    <property type="entry name" value="Peptidase_M43"/>
    <property type="match status" value="1"/>
</dbReference>
<keyword evidence="2" id="KW-0449">Lipoprotein</keyword>
<dbReference type="OrthoDB" id="1095174at2"/>
<sequence length="429" mass="47556">MKKIIYTLAILIGMNSCEKEKFNYSPYEVDVSEIDSVYFSTGSPTLIADNKASLQFVLEAFRSVQIKNDEGQLVDSMLQVDYQSLPASAVKIYADGKLVDGMEYKTSNTAAGAIKFYAEIGMLKSKEKSVQVLQPKAIGTKRIVDVVFHVLELSTTDAAYDPLTYQNVEQRHLEEAVAYANAVFNNVYGKDPNGGNANVEFRLAARNPTGAKLAKPGYNLITYNSTWKTNATAVNFAPADFTSKFNTTAAYQWDKSKYLNIYILPFAGNSSIGNNRAAYQIVPAGETAIQGITNTVSSEADVPQNNFYTNYGLGIHRTMFFPGTDRKIEIASYLGIYYGLYPAYNAAATATTVVDYVNDTRKYLSGSGQRANHVRNLLKTGIDGEKFLANNALDELRFASLRNCFTQGQVERMRLVMERSPVRKAWSLQ</sequence>
<dbReference type="RefSeq" id="WP_079642769.1">
    <property type="nucleotide sequence ID" value="NZ_FUZF01000006.1"/>
</dbReference>
<evidence type="ECO:0000313" key="2">
    <source>
        <dbReference type="EMBL" id="SKB67657.1"/>
    </source>
</evidence>
<gene>
    <name evidence="2" type="ORF">SAMN05660841_01816</name>
</gene>
<dbReference type="EMBL" id="FUZF01000006">
    <property type="protein sequence ID" value="SKB67657.1"/>
    <property type="molecule type" value="Genomic_DNA"/>
</dbReference>
<evidence type="ECO:0000313" key="3">
    <source>
        <dbReference type="Proteomes" id="UP000190150"/>
    </source>
</evidence>
<dbReference type="InterPro" id="IPR024079">
    <property type="entry name" value="MetalloPept_cat_dom_sf"/>
</dbReference>
<dbReference type="Proteomes" id="UP000190150">
    <property type="component" value="Unassembled WGS sequence"/>
</dbReference>
<accession>A0A1T5D7S7</accession>
<feature type="domain" description="Peptidase M43 pregnancy-associated plasma-A" evidence="1">
    <location>
        <begin position="248"/>
        <end position="417"/>
    </location>
</feature>
<dbReference type="Gene3D" id="3.40.390.10">
    <property type="entry name" value="Collagenase (Catalytic Domain)"/>
    <property type="match status" value="1"/>
</dbReference>
<dbReference type="STRING" id="1513896.SAMN05660841_01816"/>
<protein>
    <submittedName>
        <fullName evidence="2">Zinc-dependent metalloproteinase lipoprotein, BF0631 family</fullName>
    </submittedName>
</protein>
<dbReference type="InterPro" id="IPR008754">
    <property type="entry name" value="Peptidase_M43"/>
</dbReference>